<evidence type="ECO:0000313" key="16">
    <source>
        <dbReference type="Proteomes" id="UP001153269"/>
    </source>
</evidence>
<dbReference type="Pfam" id="PF00017">
    <property type="entry name" value="SH2"/>
    <property type="match status" value="1"/>
</dbReference>
<comment type="subcellular location">
    <subcellularLocation>
        <location evidence="2 13">Cytoplasm</location>
    </subcellularLocation>
    <subcellularLocation>
        <location evidence="1 13">Nucleus</location>
    </subcellularLocation>
</comment>
<evidence type="ECO:0000256" key="5">
    <source>
        <dbReference type="ARBA" id="ARBA00022553"/>
    </source>
</evidence>
<dbReference type="InterPro" id="IPR015988">
    <property type="entry name" value="STAT_TF_CC"/>
</dbReference>
<reference evidence="15" key="1">
    <citation type="submission" date="2020-03" db="EMBL/GenBank/DDBJ databases">
        <authorList>
            <person name="Weist P."/>
        </authorList>
    </citation>
    <scope>NUCLEOTIDE SEQUENCE</scope>
</reference>
<comment type="caution">
    <text evidence="15">The sequence shown here is derived from an EMBL/GenBank/DDBJ whole genome shotgun (WGS) entry which is preliminary data.</text>
</comment>
<evidence type="ECO:0000256" key="10">
    <source>
        <dbReference type="ARBA" id="ARBA00023163"/>
    </source>
</evidence>
<dbReference type="Pfam" id="PF02864">
    <property type="entry name" value="STAT_bind"/>
    <property type="match status" value="1"/>
</dbReference>
<name>A0A9N7VD46_PLEPL</name>
<dbReference type="PANTHER" id="PTHR11801">
    <property type="entry name" value="SIGNAL TRANSDUCER AND ACTIVATOR OF TRANSCRIPTION"/>
    <property type="match status" value="1"/>
</dbReference>
<keyword evidence="16" id="KW-1185">Reference proteome</keyword>
<dbReference type="InterPro" id="IPR000980">
    <property type="entry name" value="SH2"/>
</dbReference>
<dbReference type="Gene3D" id="2.60.40.630">
    <property type="entry name" value="STAT transcription factor, DNA-binding domain"/>
    <property type="match status" value="1"/>
</dbReference>
<dbReference type="AlphaFoldDB" id="A0A9N7VD46"/>
<dbReference type="InterPro" id="IPR048988">
    <property type="entry name" value="STAT_linker"/>
</dbReference>
<dbReference type="GO" id="GO:0003677">
    <property type="term" value="F:DNA binding"/>
    <property type="evidence" value="ECO:0007669"/>
    <property type="project" value="UniProtKB-KW"/>
</dbReference>
<dbReference type="GO" id="GO:0005737">
    <property type="term" value="C:cytoplasm"/>
    <property type="evidence" value="ECO:0007669"/>
    <property type="project" value="UniProtKB-SubCell"/>
</dbReference>
<dbReference type="SUPFAM" id="SSF49417">
    <property type="entry name" value="p53-like transcription factors"/>
    <property type="match status" value="1"/>
</dbReference>
<dbReference type="EMBL" id="CADEAL010003936">
    <property type="protein sequence ID" value="CAB1447135.1"/>
    <property type="molecule type" value="Genomic_DNA"/>
</dbReference>
<keyword evidence="8 13" id="KW-0238">DNA-binding</keyword>
<keyword evidence="5 13" id="KW-0597">Phosphoprotein</keyword>
<evidence type="ECO:0000256" key="1">
    <source>
        <dbReference type="ARBA" id="ARBA00004123"/>
    </source>
</evidence>
<dbReference type="GO" id="GO:0005634">
    <property type="term" value="C:nucleus"/>
    <property type="evidence" value="ECO:0007669"/>
    <property type="project" value="UniProtKB-SubCell"/>
</dbReference>
<keyword evidence="4 13" id="KW-0963">Cytoplasm</keyword>
<evidence type="ECO:0000256" key="6">
    <source>
        <dbReference type="ARBA" id="ARBA00022999"/>
    </source>
</evidence>
<dbReference type="Gene3D" id="1.10.238.10">
    <property type="entry name" value="EF-hand"/>
    <property type="match status" value="1"/>
</dbReference>
<proteinExistence type="inferred from homology"/>
<organism evidence="15 16">
    <name type="scientific">Pleuronectes platessa</name>
    <name type="common">European plaice</name>
    <dbReference type="NCBI Taxonomy" id="8262"/>
    <lineage>
        <taxon>Eukaryota</taxon>
        <taxon>Metazoa</taxon>
        <taxon>Chordata</taxon>
        <taxon>Craniata</taxon>
        <taxon>Vertebrata</taxon>
        <taxon>Euteleostomi</taxon>
        <taxon>Actinopterygii</taxon>
        <taxon>Neopterygii</taxon>
        <taxon>Teleostei</taxon>
        <taxon>Neoteleostei</taxon>
        <taxon>Acanthomorphata</taxon>
        <taxon>Carangaria</taxon>
        <taxon>Pleuronectiformes</taxon>
        <taxon>Pleuronectoidei</taxon>
        <taxon>Pleuronectidae</taxon>
        <taxon>Pleuronectes</taxon>
    </lineage>
</organism>
<evidence type="ECO:0000256" key="13">
    <source>
        <dbReference type="RuleBase" id="RU046415"/>
    </source>
</evidence>
<protein>
    <recommendedName>
        <fullName evidence="13">Signal transducer and activator of transcription</fullName>
    </recommendedName>
</protein>
<keyword evidence="11 13" id="KW-0539">Nucleus</keyword>
<keyword evidence="10 13" id="KW-0804">Transcription</keyword>
<sequence>MKQLNTPSPHPPLPNMKENLRDKHMQKDTTLELLQFSEQQWNRFAPEGHILHSSDFPGMKDDLLAHFQDESLNLVKILSDCLREEKRILASASPQQTMLLEIVNVLEQAEQTVAALTEVQLPEWKSRHQLSCIGSPVDTSLDHLQERFTAVAELLLEVRKQLHNHNKKYQGSDASGLLGAHEQLTQSLLTSLLANALVVEKQLLIVKTGVNFSATVRFLVNLPEFKDRLKVKAVFDKDVEEILKINGMRQFRFLSEVSKVLDVDETAGALRAEFADMEIEEIKKSRGKRKGGVVVTEELHIVKFVTELQFDGLWCNIEISSLPVVVVSSTNQIPAAWASVLWCSVLSSIEPRNLLLFVKPPPIAWQQLAQVLSWQFLSVGQRGLDENQLSLLRDRIVDDPEGLVHWEQFKNESTWIWGILDLIKTHLAGLWRDGRIMGFVSRGRTNELLREKPSGTFLLRFSESNKKGAVTFSWVEHANAEAQMHAVAPYTKDDLSKMSMQDFLNLYSLKEEGNTTRNPLLYLYPDIPRAAAFGPDCSTEKFVPKNKDGYIGRTLVPTSLFLTPPSSPQLHMEVDPDTSAEDHQRAEELFDHRLDVPGSPVWSPPAAPWTEITFYDPCLHF</sequence>
<comment type="similarity">
    <text evidence="3 13">Belongs to the transcription factor STAT family.</text>
</comment>
<dbReference type="Pfam" id="PF01017">
    <property type="entry name" value="STAT_alpha"/>
    <property type="match status" value="1"/>
</dbReference>
<dbReference type="GO" id="GO:0007165">
    <property type="term" value="P:signal transduction"/>
    <property type="evidence" value="ECO:0007669"/>
    <property type="project" value="InterPro"/>
</dbReference>
<dbReference type="InterPro" id="IPR036860">
    <property type="entry name" value="SH2_dom_sf"/>
</dbReference>
<evidence type="ECO:0000256" key="4">
    <source>
        <dbReference type="ARBA" id="ARBA00022490"/>
    </source>
</evidence>
<dbReference type="InterPro" id="IPR001217">
    <property type="entry name" value="STAT"/>
</dbReference>
<dbReference type="Gene3D" id="1.20.1050.20">
    <property type="entry name" value="STAT transcription factor, all-alpha domain"/>
    <property type="match status" value="1"/>
</dbReference>
<dbReference type="InterPro" id="IPR013800">
    <property type="entry name" value="STAT_TF_alpha"/>
</dbReference>
<dbReference type="Pfam" id="PF21354">
    <property type="entry name" value="STAT_linker"/>
    <property type="match status" value="1"/>
</dbReference>
<keyword evidence="7 13" id="KW-0805">Transcription regulation</keyword>
<evidence type="ECO:0000256" key="9">
    <source>
        <dbReference type="ARBA" id="ARBA00023159"/>
    </source>
</evidence>
<evidence type="ECO:0000256" key="2">
    <source>
        <dbReference type="ARBA" id="ARBA00004496"/>
    </source>
</evidence>
<dbReference type="GO" id="GO:0003700">
    <property type="term" value="F:DNA-binding transcription factor activity"/>
    <property type="evidence" value="ECO:0007669"/>
    <property type="project" value="InterPro"/>
</dbReference>
<evidence type="ECO:0000313" key="15">
    <source>
        <dbReference type="EMBL" id="CAB1447135.1"/>
    </source>
</evidence>
<evidence type="ECO:0000256" key="11">
    <source>
        <dbReference type="ARBA" id="ARBA00023242"/>
    </source>
</evidence>
<feature type="domain" description="SH2" evidence="14">
    <location>
        <begin position="431"/>
        <end position="511"/>
    </location>
</feature>
<dbReference type="SUPFAM" id="SSF47655">
    <property type="entry name" value="STAT"/>
    <property type="match status" value="1"/>
</dbReference>
<dbReference type="Proteomes" id="UP001153269">
    <property type="component" value="Unassembled WGS sequence"/>
</dbReference>
<dbReference type="InterPro" id="IPR013799">
    <property type="entry name" value="STAT_TF_prot_interaction"/>
</dbReference>
<accession>A0A9N7VD46</accession>
<gene>
    <name evidence="15" type="ORF">PLEPLA_LOCUS34831</name>
</gene>
<dbReference type="CDD" id="cd14801">
    <property type="entry name" value="STAT_DBD"/>
    <property type="match status" value="1"/>
</dbReference>
<dbReference type="FunFam" id="3.30.505.10:FF:000003">
    <property type="entry name" value="Signal transducer and activator of transcription"/>
    <property type="match status" value="1"/>
</dbReference>
<evidence type="ECO:0000256" key="3">
    <source>
        <dbReference type="ARBA" id="ARBA00005586"/>
    </source>
</evidence>
<dbReference type="SUPFAM" id="SSF55550">
    <property type="entry name" value="SH2 domain"/>
    <property type="match status" value="1"/>
</dbReference>
<keyword evidence="6 12" id="KW-0727">SH2 domain</keyword>
<dbReference type="Pfam" id="PF02865">
    <property type="entry name" value="STAT_int"/>
    <property type="match status" value="1"/>
</dbReference>
<dbReference type="InterPro" id="IPR008967">
    <property type="entry name" value="p53-like_TF_DNA-bd_sf"/>
</dbReference>
<evidence type="ECO:0000256" key="12">
    <source>
        <dbReference type="PROSITE-ProRule" id="PRU00191"/>
    </source>
</evidence>
<dbReference type="Gene3D" id="3.30.505.10">
    <property type="entry name" value="SH2 domain"/>
    <property type="match status" value="1"/>
</dbReference>
<evidence type="ECO:0000256" key="8">
    <source>
        <dbReference type="ARBA" id="ARBA00023125"/>
    </source>
</evidence>
<dbReference type="InterPro" id="IPR012345">
    <property type="entry name" value="STAT_TF_DNA-bd_N"/>
</dbReference>
<evidence type="ECO:0000256" key="7">
    <source>
        <dbReference type="ARBA" id="ARBA00023015"/>
    </source>
</evidence>
<dbReference type="InterPro" id="IPR013801">
    <property type="entry name" value="STAT_TF_DNA-bd"/>
</dbReference>
<keyword evidence="9 13" id="KW-0010">Activator</keyword>
<dbReference type="PROSITE" id="PS50001">
    <property type="entry name" value="SH2"/>
    <property type="match status" value="1"/>
</dbReference>
<evidence type="ECO:0000259" key="14">
    <source>
        <dbReference type="PROSITE" id="PS50001"/>
    </source>
</evidence>